<gene>
    <name evidence="2" type="ORF">J0383_22505</name>
</gene>
<dbReference type="SUPFAM" id="SSF52317">
    <property type="entry name" value="Class I glutamine amidotransferase-like"/>
    <property type="match status" value="1"/>
</dbReference>
<evidence type="ECO:0000313" key="2">
    <source>
        <dbReference type="EMBL" id="QSW88995.1"/>
    </source>
</evidence>
<keyword evidence="1" id="KW-0732">Signal</keyword>
<feature type="signal peptide" evidence="1">
    <location>
        <begin position="1"/>
        <end position="21"/>
    </location>
</feature>
<dbReference type="PANTHER" id="PTHR12993">
    <property type="entry name" value="N-ACETYLGLUCOSAMINYL-PHOSPHATIDYLINOSITOL DE-N-ACETYLASE-RELATED"/>
    <property type="match status" value="1"/>
</dbReference>
<dbReference type="EMBL" id="CP071448">
    <property type="protein sequence ID" value="QSW88995.1"/>
    <property type="molecule type" value="Genomic_DNA"/>
</dbReference>
<sequence length="843" mass="95148">MRKIQVQFLLLFFIGFQTSFAQQPQKPNSVEIYNQIKKLNFLGSVLYVAAHPDDENTRMISYLANEMNARTGYLSLTRGDGGQNLIGPQLRELLGVIRTQELIEARKIDGGEQFFSRANDFGFSKNPSETLEIWDKDKVLADVVWTIRKFQPDIIINRFDHRSPGTTHGHHTSSAMLSVESFKLTNDPKIYTEQLKYVTPWQVKRQFFNPSWWFYGSQEKFDAANKSKFTKLETGVYYTGIGKSNQEIAALSRSHHQSQGFGSTGVRGEETEYLELINGEKPVNKDDLFDGIDTSWNRVKNGKPIGDLISSIISKYNFNNPFASIPDLVKVYGMIEALEDSHWKTTKAEAVKNIIASCSGLYLEAVASEQEATPGSTIKLSLEAINRCAVDMQLISVTTLPDNKTTTQNVALRNNNDQKINLSLQLPNNIEYTQPYWLKEKASVGMYTVSNQENIGIPDIIREVKVIFNVKINGVQIPFERTVVYKYNDGVKGEMYNFLDIVPEVTTSILEKVLVFRDQKSKMIPVKVRAGKDNVQGNLQLELPKSWNISPKQIPFTLDRKGTEQIFYFEVTPPLNPEEVIAKSVAVVDNKRFDRDQTIIDFSHITKQMVLKPAESKCIRIDLKTSGDAIAYIMGAGDEVPESLMQMGYKVSILKPEEITPEKLDAFSTVITGIRAYNTVNALANKQNILFNFVKSGKNMIVQYNTYGKLVTDKIAPYPLKLSNDRVTEENAKITFLAPNHPVLNTPNKITSKDFEGWTQEQGLYYPDEYDAAFTPIISSHDKGESPKNGALLVAPYGKGYYIYTGLSFFRELPEGVSGAYRLLSNIISLKQPLEAPKQDLKQ</sequence>
<protein>
    <submittedName>
        <fullName evidence="2">PIG-L family deacetylase</fullName>
    </submittedName>
</protein>
<name>A0ABX7QD87_9FLAO</name>
<organism evidence="2 3">
    <name type="scientific">Flavobacterium endoglycinae</name>
    <dbReference type="NCBI Taxonomy" id="2816357"/>
    <lineage>
        <taxon>Bacteria</taxon>
        <taxon>Pseudomonadati</taxon>
        <taxon>Bacteroidota</taxon>
        <taxon>Flavobacteriia</taxon>
        <taxon>Flavobacteriales</taxon>
        <taxon>Flavobacteriaceae</taxon>
        <taxon>Flavobacterium</taxon>
    </lineage>
</organism>
<dbReference type="RefSeq" id="WP_207296193.1">
    <property type="nucleotide sequence ID" value="NZ_CP071448.1"/>
</dbReference>
<keyword evidence="3" id="KW-1185">Reference proteome</keyword>
<reference evidence="2 3" key="1">
    <citation type="submission" date="2021-03" db="EMBL/GenBank/DDBJ databases">
        <title>Flavobacterium kribbensis sp. nov, an endophytic bacteria, isolated from soybean.</title>
        <authorList>
            <person name="Lee J."/>
            <person name="Seo J."/>
        </authorList>
    </citation>
    <scope>NUCLEOTIDE SEQUENCE [LARGE SCALE GENOMIC DNA]</scope>
    <source>
        <strain evidence="2 3">BB8</strain>
    </source>
</reference>
<dbReference type="Proteomes" id="UP000663440">
    <property type="component" value="Chromosome"/>
</dbReference>
<dbReference type="Pfam" id="PF02585">
    <property type="entry name" value="PIG-L"/>
    <property type="match status" value="1"/>
</dbReference>
<dbReference type="InterPro" id="IPR003737">
    <property type="entry name" value="GlcNAc_PI_deacetylase-related"/>
</dbReference>
<accession>A0ABX7QD87</accession>
<dbReference type="PANTHER" id="PTHR12993:SF11">
    <property type="entry name" value="N-ACETYLGLUCOSAMINYL-PHOSPHATIDYLINOSITOL DE-N-ACETYLASE"/>
    <property type="match status" value="1"/>
</dbReference>
<evidence type="ECO:0000313" key="3">
    <source>
        <dbReference type="Proteomes" id="UP000663440"/>
    </source>
</evidence>
<proteinExistence type="predicted"/>
<dbReference type="SUPFAM" id="SSF102588">
    <property type="entry name" value="LmbE-like"/>
    <property type="match status" value="1"/>
</dbReference>
<dbReference type="InterPro" id="IPR029062">
    <property type="entry name" value="Class_I_gatase-like"/>
</dbReference>
<dbReference type="Gene3D" id="3.40.50.10320">
    <property type="entry name" value="LmbE-like"/>
    <property type="match status" value="1"/>
</dbReference>
<evidence type="ECO:0000256" key="1">
    <source>
        <dbReference type="SAM" id="SignalP"/>
    </source>
</evidence>
<feature type="chain" id="PRO_5045502012" evidence="1">
    <location>
        <begin position="22"/>
        <end position="843"/>
    </location>
</feature>
<dbReference type="InterPro" id="IPR024078">
    <property type="entry name" value="LmbE-like_dom_sf"/>
</dbReference>